<dbReference type="PANTHER" id="PTHR45957:SF1">
    <property type="entry name" value="ANAPHASE-PROMOTING COMPLEX SUBUNIT 2"/>
    <property type="match status" value="1"/>
</dbReference>
<dbReference type="InterPro" id="IPR016158">
    <property type="entry name" value="Cullin_homology"/>
</dbReference>
<dbReference type="OrthoDB" id="5581181at2759"/>
<dbReference type="EMBL" id="LXTC01000006">
    <property type="protein sequence ID" value="OBA19676.1"/>
    <property type="molecule type" value="Genomic_DNA"/>
</dbReference>
<evidence type="ECO:0000256" key="1">
    <source>
        <dbReference type="PROSITE-ProRule" id="PRU00330"/>
    </source>
</evidence>
<dbReference type="Proteomes" id="UP000092555">
    <property type="component" value="Unassembled WGS sequence"/>
</dbReference>
<evidence type="ECO:0000313" key="3">
    <source>
        <dbReference type="EMBL" id="OBA19676.1"/>
    </source>
</evidence>
<reference evidence="3 4" key="1">
    <citation type="submission" date="2016-05" db="EMBL/GenBank/DDBJ databases">
        <title>Comparative genomics of biotechnologically important yeasts.</title>
        <authorList>
            <consortium name="DOE Joint Genome Institute"/>
            <person name="Riley R."/>
            <person name="Haridas S."/>
            <person name="Wolfe K.H."/>
            <person name="Lopes M.R."/>
            <person name="Hittinger C.T."/>
            <person name="Goker M."/>
            <person name="Salamov A."/>
            <person name="Wisecaver J."/>
            <person name="Long T.M."/>
            <person name="Aerts A.L."/>
            <person name="Barry K."/>
            <person name="Choi C."/>
            <person name="Clum A."/>
            <person name="Coughlan A.Y."/>
            <person name="Deshpande S."/>
            <person name="Douglass A.P."/>
            <person name="Hanson S.J."/>
            <person name="Klenk H.-P."/>
            <person name="LaButti K."/>
            <person name="Lapidus A."/>
            <person name="Lindquist E."/>
            <person name="Lipzen A."/>
            <person name="Meier-kolthoff J.P."/>
            <person name="Ohm R.A."/>
            <person name="Otillar R.P."/>
            <person name="Pangilinan J."/>
            <person name="Peng Y."/>
            <person name="Rokas A."/>
            <person name="Rosa C.A."/>
            <person name="Scheuner C."/>
            <person name="Sibirny A.A."/>
            <person name="Slot J.C."/>
            <person name="Stielow J.B."/>
            <person name="Sun H."/>
            <person name="Kurtzman C.P."/>
            <person name="Blackwell M."/>
            <person name="Grigoriev I.V."/>
            <person name="Jeffries T.W."/>
        </authorList>
    </citation>
    <scope>NUCLEOTIDE SEQUENCE [LARGE SCALE GENOMIC DNA]</scope>
    <source>
        <strain evidence="3 4">NRRL YB-4993</strain>
    </source>
</reference>
<dbReference type="Pfam" id="PF25773">
    <property type="entry name" value="TPR_ANAPC2"/>
    <property type="match status" value="1"/>
</dbReference>
<accession>A0A1A0H6M4</accession>
<name>A0A1A0H6M4_9ASCO</name>
<comment type="similarity">
    <text evidence="1">Belongs to the cullin family.</text>
</comment>
<dbReference type="GO" id="GO:0007091">
    <property type="term" value="P:metaphase/anaphase transition of mitotic cell cycle"/>
    <property type="evidence" value="ECO:0007669"/>
    <property type="project" value="TreeGrafter"/>
</dbReference>
<dbReference type="STRING" id="869754.A0A1A0H6M4"/>
<dbReference type="Gene3D" id="3.30.230.130">
    <property type="entry name" value="Cullin, Chain C, Domain 2"/>
    <property type="match status" value="1"/>
</dbReference>
<comment type="caution">
    <text evidence="3">The sequence shown here is derived from an EMBL/GenBank/DDBJ whole genome shotgun (WGS) entry which is preliminary data.</text>
</comment>
<dbReference type="InterPro" id="IPR057975">
    <property type="entry name" value="TPR_ANAPC2"/>
</dbReference>
<keyword evidence="4" id="KW-1185">Reference proteome</keyword>
<evidence type="ECO:0000259" key="2">
    <source>
        <dbReference type="PROSITE" id="PS50069"/>
    </source>
</evidence>
<protein>
    <recommendedName>
        <fullName evidence="2">Cullin family profile domain-containing protein</fullName>
    </recommendedName>
</protein>
<dbReference type="GO" id="GO:0070979">
    <property type="term" value="P:protein K11-linked ubiquitination"/>
    <property type="evidence" value="ECO:0007669"/>
    <property type="project" value="TreeGrafter"/>
</dbReference>
<dbReference type="GeneID" id="30027333"/>
<feature type="domain" description="Cullin family profile" evidence="2">
    <location>
        <begin position="379"/>
        <end position="606"/>
    </location>
</feature>
<dbReference type="SUPFAM" id="SSF75632">
    <property type="entry name" value="Cullin homology domain"/>
    <property type="match status" value="1"/>
</dbReference>
<proteinExistence type="inferred from homology"/>
<dbReference type="SMART" id="SM00182">
    <property type="entry name" value="CULLIN"/>
    <property type="match status" value="1"/>
</dbReference>
<dbReference type="RefSeq" id="XP_018710204.1">
    <property type="nucleotide sequence ID" value="XM_018854357.1"/>
</dbReference>
<dbReference type="InterPro" id="IPR044554">
    <property type="entry name" value="ANAPC2"/>
</dbReference>
<evidence type="ECO:0000313" key="4">
    <source>
        <dbReference type="Proteomes" id="UP000092555"/>
    </source>
</evidence>
<gene>
    <name evidence="3" type="ORF">METBIDRAFT_13417</name>
</gene>
<dbReference type="AlphaFoldDB" id="A0A1A0H6M4"/>
<dbReference type="PROSITE" id="PS50069">
    <property type="entry name" value="CULLIN_2"/>
    <property type="match status" value="1"/>
</dbReference>
<dbReference type="GO" id="GO:0005680">
    <property type="term" value="C:anaphase-promoting complex"/>
    <property type="evidence" value="ECO:0007669"/>
    <property type="project" value="TreeGrafter"/>
</dbReference>
<sequence length="623" mass="69836">MVPLVKLTPAVLKSLCPSQTLTDLLAEPHDLENDLGMLLDWLLPYYPLAGSETVEPLARVRAAARRCLRDKLVHQEFVRLFLNSISVQFHHHFEPFVASNTFISIVEQVATLSSFYRRQISLLDLSLVASDVFSRGLASLFLRCLNRSQFLLLLDDILSSLYNEKSRTWLNILAAIGMKPIIQETAVRISAKKISQHIASVCSGKWDKQLLVEIEEWVRVDLYPIFALGCVDLTSSSSNDLVRNARDELISLRISEIFSMVVAFPQSEIALGELHLCLSLDSGSQAQHRAKLVDTFTHECQARLLHLGSNTTGITQVYIKTIKSFLLVDPTGVLLDKVARPIRKYLKSRMDLVPQLVRGMLDLNPETNPLVELAQELNKGITPFSAPIDDLTDLNWYPDPIDALPDFKKGRVLDVVEALTGIFSLLGVFVEEFTRLFGDRLLQWGKYNVMDILNHVELLKARFGVNEFATLDVMVRDIQESAAINSRVMHEQLSLTILSKIYWPTVADSLSDNDYFNVPVDDGFEAYCGSFRSFMPGRDLALIPSLGTVTVELLCEHGSQEYEVTPAQATVIELFHDDMDEMALLTISLATRMSSYTASQALKFWVGKGILSGIGDVYKAVHK</sequence>
<dbReference type="InterPro" id="IPR036317">
    <property type="entry name" value="Cullin_homology_sf"/>
</dbReference>
<organism evidence="3 4">
    <name type="scientific">Metschnikowia bicuspidata var. bicuspidata NRRL YB-4993</name>
    <dbReference type="NCBI Taxonomy" id="869754"/>
    <lineage>
        <taxon>Eukaryota</taxon>
        <taxon>Fungi</taxon>
        <taxon>Dikarya</taxon>
        <taxon>Ascomycota</taxon>
        <taxon>Saccharomycotina</taxon>
        <taxon>Pichiomycetes</taxon>
        <taxon>Metschnikowiaceae</taxon>
        <taxon>Metschnikowia</taxon>
    </lineage>
</organism>
<dbReference type="PANTHER" id="PTHR45957">
    <property type="entry name" value="ANAPHASE-PROMOTING COMPLEX SUBUNIT 2"/>
    <property type="match status" value="1"/>
</dbReference>